<proteinExistence type="predicted"/>
<comment type="caution">
    <text evidence="2">The sequence shown here is derived from an EMBL/GenBank/DDBJ whole genome shotgun (WGS) entry which is preliminary data.</text>
</comment>
<dbReference type="AlphaFoldDB" id="A0A840C8A4"/>
<organism evidence="2 3">
    <name type="scientific">Actibacterium naphthalenivorans</name>
    <dbReference type="NCBI Taxonomy" id="1614693"/>
    <lineage>
        <taxon>Bacteria</taxon>
        <taxon>Pseudomonadati</taxon>
        <taxon>Pseudomonadota</taxon>
        <taxon>Alphaproteobacteria</taxon>
        <taxon>Rhodobacterales</taxon>
        <taxon>Roseobacteraceae</taxon>
        <taxon>Actibacterium</taxon>
    </lineage>
</organism>
<feature type="transmembrane region" description="Helical" evidence="1">
    <location>
        <begin position="146"/>
        <end position="165"/>
    </location>
</feature>
<keyword evidence="1" id="KW-0472">Membrane</keyword>
<keyword evidence="1" id="KW-1133">Transmembrane helix</keyword>
<dbReference type="Proteomes" id="UP000585681">
    <property type="component" value="Unassembled WGS sequence"/>
</dbReference>
<name>A0A840C8A4_9RHOB</name>
<evidence type="ECO:0000313" key="2">
    <source>
        <dbReference type="EMBL" id="MBB4022194.1"/>
    </source>
</evidence>
<sequence>MDWYQTVFEVIDMRSFSNLWYWIALAVSWSTASHWVIGVPFDLVQRAARKGGQVETDVHDLVRINVNRILYISGVSGTWLLAIVSFLLTILAVLGFYYAVEFCQAVFLLAFPMSVVGLLSIHTARAIARHGLEGPPLFARLRRHRFYTQAIGMLAILVTAFWGMWQNLSIGALGN</sequence>
<accession>A0A840C8A4</accession>
<gene>
    <name evidence="2" type="ORF">GGR17_002003</name>
</gene>
<feature type="transmembrane region" description="Helical" evidence="1">
    <location>
        <begin position="20"/>
        <end position="41"/>
    </location>
</feature>
<keyword evidence="1" id="KW-0812">Transmembrane</keyword>
<protein>
    <recommendedName>
        <fullName evidence="4">Component of SufBCD complex</fullName>
    </recommendedName>
</protein>
<reference evidence="2" key="1">
    <citation type="submission" date="2020-08" db="EMBL/GenBank/DDBJ databases">
        <title>Genomic Encyclopedia of Type Strains, Phase IV (KMG-IV): sequencing the most valuable type-strain genomes for metagenomic binning, comparative biology and taxonomic classification.</title>
        <authorList>
            <person name="Goeker M."/>
        </authorList>
    </citation>
    <scope>NUCLEOTIDE SEQUENCE [LARGE SCALE GENOMIC DNA]</scope>
    <source>
        <strain evidence="2">DSM 105040</strain>
    </source>
</reference>
<evidence type="ECO:0008006" key="4">
    <source>
        <dbReference type="Google" id="ProtNLM"/>
    </source>
</evidence>
<feature type="transmembrane region" description="Helical" evidence="1">
    <location>
        <begin position="105"/>
        <end position="125"/>
    </location>
</feature>
<evidence type="ECO:0000313" key="3">
    <source>
        <dbReference type="Proteomes" id="UP000585681"/>
    </source>
</evidence>
<dbReference type="EMBL" id="JACIEQ010000002">
    <property type="protein sequence ID" value="MBB4022194.1"/>
    <property type="molecule type" value="Genomic_DNA"/>
</dbReference>
<feature type="transmembrane region" description="Helical" evidence="1">
    <location>
        <begin position="69"/>
        <end position="99"/>
    </location>
</feature>
<evidence type="ECO:0000256" key="1">
    <source>
        <dbReference type="SAM" id="Phobius"/>
    </source>
</evidence>
<keyword evidence="3" id="KW-1185">Reference proteome</keyword>
<dbReference type="RefSeq" id="WP_054538853.1">
    <property type="nucleotide sequence ID" value="NZ_JACIEQ010000002.1"/>
</dbReference>